<name>A0A6A7A936_9PLEO</name>
<dbReference type="Proteomes" id="UP000799424">
    <property type="component" value="Unassembled WGS sequence"/>
</dbReference>
<protein>
    <submittedName>
        <fullName evidence="1">Uncharacterized protein</fullName>
    </submittedName>
</protein>
<dbReference type="AlphaFoldDB" id="A0A6A7A936"/>
<proteinExistence type="predicted"/>
<accession>A0A6A7A936</accession>
<organism evidence="1 2">
    <name type="scientific">Ophiobolus disseminans</name>
    <dbReference type="NCBI Taxonomy" id="1469910"/>
    <lineage>
        <taxon>Eukaryota</taxon>
        <taxon>Fungi</taxon>
        <taxon>Dikarya</taxon>
        <taxon>Ascomycota</taxon>
        <taxon>Pezizomycotina</taxon>
        <taxon>Dothideomycetes</taxon>
        <taxon>Pleosporomycetidae</taxon>
        <taxon>Pleosporales</taxon>
        <taxon>Pleosporineae</taxon>
        <taxon>Phaeosphaeriaceae</taxon>
        <taxon>Ophiobolus</taxon>
    </lineage>
</organism>
<gene>
    <name evidence="1" type="ORF">CC86DRAFT_285274</name>
</gene>
<dbReference type="EMBL" id="MU006220">
    <property type="protein sequence ID" value="KAF2829810.1"/>
    <property type="molecule type" value="Genomic_DNA"/>
</dbReference>
<dbReference type="OrthoDB" id="2910287at2759"/>
<evidence type="ECO:0000313" key="1">
    <source>
        <dbReference type="EMBL" id="KAF2829810.1"/>
    </source>
</evidence>
<reference evidence="1" key="1">
    <citation type="journal article" date="2020" name="Stud. Mycol.">
        <title>101 Dothideomycetes genomes: a test case for predicting lifestyles and emergence of pathogens.</title>
        <authorList>
            <person name="Haridas S."/>
            <person name="Albert R."/>
            <person name="Binder M."/>
            <person name="Bloem J."/>
            <person name="Labutti K."/>
            <person name="Salamov A."/>
            <person name="Andreopoulos B."/>
            <person name="Baker S."/>
            <person name="Barry K."/>
            <person name="Bills G."/>
            <person name="Bluhm B."/>
            <person name="Cannon C."/>
            <person name="Castanera R."/>
            <person name="Culley D."/>
            <person name="Daum C."/>
            <person name="Ezra D."/>
            <person name="Gonzalez J."/>
            <person name="Henrissat B."/>
            <person name="Kuo A."/>
            <person name="Liang C."/>
            <person name="Lipzen A."/>
            <person name="Lutzoni F."/>
            <person name="Magnuson J."/>
            <person name="Mondo S."/>
            <person name="Nolan M."/>
            <person name="Ohm R."/>
            <person name="Pangilinan J."/>
            <person name="Park H.-J."/>
            <person name="Ramirez L."/>
            <person name="Alfaro M."/>
            <person name="Sun H."/>
            <person name="Tritt A."/>
            <person name="Yoshinaga Y."/>
            <person name="Zwiers L.-H."/>
            <person name="Turgeon B."/>
            <person name="Goodwin S."/>
            <person name="Spatafora J."/>
            <person name="Crous P."/>
            <person name="Grigoriev I."/>
        </authorList>
    </citation>
    <scope>NUCLEOTIDE SEQUENCE</scope>
    <source>
        <strain evidence="1">CBS 113818</strain>
    </source>
</reference>
<evidence type="ECO:0000313" key="2">
    <source>
        <dbReference type="Proteomes" id="UP000799424"/>
    </source>
</evidence>
<sequence length="113" mass="11941">MIYTNQPCQVFICADANWGGACEKKFIPLGSSPDVCTVLDGTASSIGPDQGFTCLFYTNAICTTLDSKGSDYIKLTHPGNANVGYTDKGNFNDKLLSVQCVKTAPKGCAGEIC</sequence>
<keyword evidence="2" id="KW-1185">Reference proteome</keyword>